<evidence type="ECO:0000313" key="2">
    <source>
        <dbReference type="Proteomes" id="UP000315525"/>
    </source>
</evidence>
<dbReference type="EMBL" id="SOJN01000065">
    <property type="protein sequence ID" value="TET46139.1"/>
    <property type="molecule type" value="Genomic_DNA"/>
</dbReference>
<dbReference type="NCBIfam" id="TIGR02436">
    <property type="entry name" value="four helix bundle protein"/>
    <property type="match status" value="1"/>
</dbReference>
<dbReference type="SUPFAM" id="SSF158446">
    <property type="entry name" value="IVS-encoded protein-like"/>
    <property type="match status" value="1"/>
</dbReference>
<dbReference type="InterPro" id="IPR012657">
    <property type="entry name" value="23S_rRNA-intervening_sequence"/>
</dbReference>
<proteinExistence type="predicted"/>
<evidence type="ECO:0000313" key="1">
    <source>
        <dbReference type="EMBL" id="TET46139.1"/>
    </source>
</evidence>
<sequence length="106" mass="12591">MYELTRKLPKEEEYNLVGQMKRAAVSLTNNIAEGYGRYRFKENIQFCRHSRGSLFELIDDLNLYRDEPYISLDEYQSFRNDAFCLLKVLNAYIDSTKKLQGEWFGT</sequence>
<dbReference type="InterPro" id="IPR036583">
    <property type="entry name" value="23S_rRNA_IVS_sf"/>
</dbReference>
<dbReference type="Pfam" id="PF05635">
    <property type="entry name" value="23S_rRNA_IVP"/>
    <property type="match status" value="1"/>
</dbReference>
<dbReference type="PANTHER" id="PTHR38471">
    <property type="entry name" value="FOUR HELIX BUNDLE PROTEIN"/>
    <property type="match status" value="1"/>
</dbReference>
<gene>
    <name evidence="1" type="ORF">E3J62_05255</name>
</gene>
<organism evidence="1 2">
    <name type="scientific">candidate division TA06 bacterium</name>
    <dbReference type="NCBI Taxonomy" id="2250710"/>
    <lineage>
        <taxon>Bacteria</taxon>
        <taxon>Bacteria division TA06</taxon>
    </lineage>
</organism>
<dbReference type="Proteomes" id="UP000315525">
    <property type="component" value="Unassembled WGS sequence"/>
</dbReference>
<accession>A0A523UUZ9</accession>
<dbReference type="PANTHER" id="PTHR38471:SF2">
    <property type="entry name" value="FOUR HELIX BUNDLE PROTEIN"/>
    <property type="match status" value="1"/>
</dbReference>
<reference evidence="1 2" key="1">
    <citation type="submission" date="2019-03" db="EMBL/GenBank/DDBJ databases">
        <title>Metabolic potential of uncultured bacteria and archaea associated with petroleum seepage in deep-sea sediments.</title>
        <authorList>
            <person name="Dong X."/>
            <person name="Hubert C."/>
        </authorList>
    </citation>
    <scope>NUCLEOTIDE SEQUENCE [LARGE SCALE GENOMIC DNA]</scope>
    <source>
        <strain evidence="1">E44_bin18</strain>
    </source>
</reference>
<dbReference type="CDD" id="cd16377">
    <property type="entry name" value="23S_rRNA_IVP_like"/>
    <property type="match status" value="1"/>
</dbReference>
<name>A0A523UUZ9_UNCT6</name>
<comment type="caution">
    <text evidence="1">The sequence shown here is derived from an EMBL/GenBank/DDBJ whole genome shotgun (WGS) entry which is preliminary data.</text>
</comment>
<dbReference type="Gene3D" id="1.20.1440.60">
    <property type="entry name" value="23S rRNA-intervening sequence"/>
    <property type="match status" value="1"/>
</dbReference>
<dbReference type="AlphaFoldDB" id="A0A523UUZ9"/>
<protein>
    <submittedName>
        <fullName evidence="1">Four helix bundle protein</fullName>
    </submittedName>
</protein>